<dbReference type="GO" id="GO:0022857">
    <property type="term" value="F:transmembrane transporter activity"/>
    <property type="evidence" value="ECO:0007669"/>
    <property type="project" value="InterPro"/>
</dbReference>
<evidence type="ECO:0000256" key="5">
    <source>
        <dbReference type="SAM" id="MobiDB-lite"/>
    </source>
</evidence>
<evidence type="ECO:0000256" key="1">
    <source>
        <dbReference type="ARBA" id="ARBA00004141"/>
    </source>
</evidence>
<keyword evidence="4 6" id="KW-0472">Membrane</keyword>
<dbReference type="InterPro" id="IPR011701">
    <property type="entry name" value="MFS"/>
</dbReference>
<dbReference type="AlphaFoldDB" id="A0AAD5YG83"/>
<evidence type="ECO:0000256" key="3">
    <source>
        <dbReference type="ARBA" id="ARBA00022989"/>
    </source>
</evidence>
<feature type="transmembrane region" description="Helical" evidence="6">
    <location>
        <begin position="226"/>
        <end position="248"/>
    </location>
</feature>
<dbReference type="SUPFAM" id="SSF103473">
    <property type="entry name" value="MFS general substrate transporter"/>
    <property type="match status" value="2"/>
</dbReference>
<dbReference type="GO" id="GO:0016020">
    <property type="term" value="C:membrane"/>
    <property type="evidence" value="ECO:0007669"/>
    <property type="project" value="UniProtKB-SubCell"/>
</dbReference>
<feature type="transmembrane region" description="Helical" evidence="6">
    <location>
        <begin position="98"/>
        <end position="117"/>
    </location>
</feature>
<evidence type="ECO:0000256" key="6">
    <source>
        <dbReference type="SAM" id="Phobius"/>
    </source>
</evidence>
<feature type="transmembrane region" description="Helical" evidence="6">
    <location>
        <begin position="41"/>
        <end position="60"/>
    </location>
</feature>
<evidence type="ECO:0000313" key="7">
    <source>
        <dbReference type="EMBL" id="KAJ3486991.1"/>
    </source>
</evidence>
<feature type="transmembrane region" description="Helical" evidence="6">
    <location>
        <begin position="350"/>
        <end position="379"/>
    </location>
</feature>
<dbReference type="InterPro" id="IPR036259">
    <property type="entry name" value="MFS_trans_sf"/>
</dbReference>
<feature type="region of interest" description="Disordered" evidence="5">
    <location>
        <begin position="298"/>
        <end position="327"/>
    </location>
</feature>
<reference evidence="7" key="1">
    <citation type="submission" date="2022-07" db="EMBL/GenBank/DDBJ databases">
        <title>Genome Sequence of Physisporinus lineatus.</title>
        <authorList>
            <person name="Buettner E."/>
        </authorList>
    </citation>
    <scope>NUCLEOTIDE SEQUENCE</scope>
    <source>
        <strain evidence="7">VT162</strain>
    </source>
</reference>
<dbReference type="EMBL" id="JANAWD010000105">
    <property type="protein sequence ID" value="KAJ3486991.1"/>
    <property type="molecule type" value="Genomic_DNA"/>
</dbReference>
<dbReference type="Gene3D" id="1.20.1250.20">
    <property type="entry name" value="MFS general substrate transporter like domains"/>
    <property type="match status" value="2"/>
</dbReference>
<protein>
    <submittedName>
        <fullName evidence="7">Uncharacterized protein</fullName>
    </submittedName>
</protein>
<dbReference type="PANTHER" id="PTHR23507:SF1">
    <property type="entry name" value="FI18259P1-RELATED"/>
    <property type="match status" value="1"/>
</dbReference>
<evidence type="ECO:0000256" key="4">
    <source>
        <dbReference type="ARBA" id="ARBA00023136"/>
    </source>
</evidence>
<accession>A0AAD5YG83</accession>
<feature type="transmembrane region" description="Helical" evidence="6">
    <location>
        <begin position="260"/>
        <end position="280"/>
    </location>
</feature>
<proteinExistence type="predicted"/>
<evidence type="ECO:0000313" key="8">
    <source>
        <dbReference type="Proteomes" id="UP001212997"/>
    </source>
</evidence>
<comment type="subcellular location">
    <subcellularLocation>
        <location evidence="1">Membrane</location>
        <topology evidence="1">Multi-pass membrane protein</topology>
    </subcellularLocation>
</comment>
<feature type="transmembrane region" description="Helical" evidence="6">
    <location>
        <begin position="165"/>
        <end position="187"/>
    </location>
</feature>
<gene>
    <name evidence="7" type="ORF">NLI96_g3859</name>
</gene>
<comment type="caution">
    <text evidence="7">The sequence shown here is derived from an EMBL/GenBank/DDBJ whole genome shotgun (WGS) entry which is preliminary data.</text>
</comment>
<name>A0AAD5YG83_9APHY</name>
<keyword evidence="3 6" id="KW-1133">Transmembrane helix</keyword>
<dbReference type="PANTHER" id="PTHR23507">
    <property type="entry name" value="ZGC:174356"/>
    <property type="match status" value="1"/>
</dbReference>
<keyword evidence="8" id="KW-1185">Reference proteome</keyword>
<sequence length="461" mass="50343">MLSVFRIFRSIACPKPHQPHIPEVSCQPEDFSIIKNVSQNMAIYILIATVLGILVSGPYSRALDFNGKKKTMRTAAVLQLIGTVWGIFVAFFTAHQTIPSLLGVAVLQGLGGGPIVLKAAHLALMSDSSPETTRSLHFSLALVASSATSMIAPFSGIHLLAAEKFWVLFLVSQICWVVYLGFLTFVLREDRVDSASTSCQNIYAVGSLKVTVNPLKLFFGEQRHGLLWAGAALWTVPMSGDFISLYVMRFFFNTSPGHVQGIYLVSAWGIASAISLLFILPISTALYRRRYGDRLVVGDPTTTPTERTPLLRDETQPQETDVVPTPPLTTTTSPKLLSVSQDLSVVRASFIMFTIGVLIMSFASNVPLLLIGVSIYALASPFRPAVQSLASQVAEPDQQGRILTVLVVIESISSKTLSLYFLNPYANPLSEVLPAPAVRISMDMRTHRYTIEFDPCKSEGT</sequence>
<dbReference type="Proteomes" id="UP001212997">
    <property type="component" value="Unassembled WGS sequence"/>
</dbReference>
<feature type="transmembrane region" description="Helical" evidence="6">
    <location>
        <begin position="138"/>
        <end position="159"/>
    </location>
</feature>
<keyword evidence="2 6" id="KW-0812">Transmembrane</keyword>
<feature type="transmembrane region" description="Helical" evidence="6">
    <location>
        <begin position="72"/>
        <end position="92"/>
    </location>
</feature>
<organism evidence="7 8">
    <name type="scientific">Meripilus lineatus</name>
    <dbReference type="NCBI Taxonomy" id="2056292"/>
    <lineage>
        <taxon>Eukaryota</taxon>
        <taxon>Fungi</taxon>
        <taxon>Dikarya</taxon>
        <taxon>Basidiomycota</taxon>
        <taxon>Agaricomycotina</taxon>
        <taxon>Agaricomycetes</taxon>
        <taxon>Polyporales</taxon>
        <taxon>Meripilaceae</taxon>
        <taxon>Meripilus</taxon>
    </lineage>
</organism>
<dbReference type="Pfam" id="PF07690">
    <property type="entry name" value="MFS_1"/>
    <property type="match status" value="1"/>
</dbReference>
<evidence type="ECO:0000256" key="2">
    <source>
        <dbReference type="ARBA" id="ARBA00022692"/>
    </source>
</evidence>